<dbReference type="AlphaFoldDB" id="A0A4Z1P1W6"/>
<name>A0A4Z1P1W6_9PEZI</name>
<comment type="caution">
    <text evidence="1">The sequence shown here is derived from an EMBL/GenBank/DDBJ whole genome shotgun (WGS) entry which is preliminary data.</text>
</comment>
<proteinExistence type="predicted"/>
<protein>
    <submittedName>
        <fullName evidence="1">Uncharacterized protein</fullName>
    </submittedName>
</protein>
<sequence>MDVQRAGQTDQTHAHDALSLNAIDDIGQIWRSSAHLLIKSYRTTSRSMKKPASLLDVQVGADEGKFLFKDWSNNVGYFLG</sequence>
<reference evidence="1 2" key="1">
    <citation type="submission" date="2019-04" db="EMBL/GenBank/DDBJ databases">
        <title>High contiguity whole genome sequence and gene annotation resource for two Venturia nashicola isolates.</title>
        <authorList>
            <person name="Prokchorchik M."/>
            <person name="Won K."/>
            <person name="Lee Y."/>
            <person name="Choi E.D."/>
            <person name="Segonzac C."/>
            <person name="Sohn K.H."/>
        </authorList>
    </citation>
    <scope>NUCLEOTIDE SEQUENCE [LARGE SCALE GENOMIC DNA]</scope>
    <source>
        <strain evidence="1 2">PRI2</strain>
    </source>
</reference>
<organism evidence="1 2">
    <name type="scientific">Venturia nashicola</name>
    <dbReference type="NCBI Taxonomy" id="86259"/>
    <lineage>
        <taxon>Eukaryota</taxon>
        <taxon>Fungi</taxon>
        <taxon>Dikarya</taxon>
        <taxon>Ascomycota</taxon>
        <taxon>Pezizomycotina</taxon>
        <taxon>Dothideomycetes</taxon>
        <taxon>Pleosporomycetidae</taxon>
        <taxon>Venturiales</taxon>
        <taxon>Venturiaceae</taxon>
        <taxon>Venturia</taxon>
    </lineage>
</organism>
<accession>A0A4Z1P1W6</accession>
<evidence type="ECO:0000313" key="1">
    <source>
        <dbReference type="EMBL" id="TID22647.1"/>
    </source>
</evidence>
<dbReference type="Proteomes" id="UP000298493">
    <property type="component" value="Unassembled WGS sequence"/>
</dbReference>
<keyword evidence="2" id="KW-1185">Reference proteome</keyword>
<evidence type="ECO:0000313" key="2">
    <source>
        <dbReference type="Proteomes" id="UP000298493"/>
    </source>
</evidence>
<dbReference type="EMBL" id="SNSC02000007">
    <property type="protein sequence ID" value="TID22647.1"/>
    <property type="molecule type" value="Genomic_DNA"/>
</dbReference>
<gene>
    <name evidence="1" type="ORF">E6O75_ATG01821</name>
</gene>